<organism evidence="2 3">
    <name type="scientific">Rhodococcus zopfii</name>
    <dbReference type="NCBI Taxonomy" id="43772"/>
    <lineage>
        <taxon>Bacteria</taxon>
        <taxon>Bacillati</taxon>
        <taxon>Actinomycetota</taxon>
        <taxon>Actinomycetes</taxon>
        <taxon>Mycobacteriales</taxon>
        <taxon>Nocardiaceae</taxon>
        <taxon>Rhodococcus</taxon>
    </lineage>
</organism>
<dbReference type="SUPFAM" id="SSF52096">
    <property type="entry name" value="ClpP/crotonase"/>
    <property type="match status" value="1"/>
</dbReference>
<keyword evidence="3" id="KW-1185">Reference proteome</keyword>
<protein>
    <submittedName>
        <fullName evidence="2">Enoyl-CoA hydratase family protein</fullName>
    </submittedName>
</protein>
<dbReference type="Gene3D" id="1.10.12.10">
    <property type="entry name" value="Lyase 2-enoyl-coa Hydratase, Chain A, domain 2"/>
    <property type="match status" value="1"/>
</dbReference>
<dbReference type="CDD" id="cd06558">
    <property type="entry name" value="crotonase-like"/>
    <property type="match status" value="1"/>
</dbReference>
<dbReference type="InterPro" id="IPR001753">
    <property type="entry name" value="Enoyl-CoA_hydra/iso"/>
</dbReference>
<reference evidence="2 3" key="1">
    <citation type="submission" date="2019-10" db="EMBL/GenBank/DDBJ databases">
        <title>Draft Genome Assembly of Rhodococcus zopfii DSM44189.</title>
        <authorList>
            <person name="Sutton J.M."/>
            <person name="Akob D.M."/>
            <person name="Bushman T.J."/>
        </authorList>
    </citation>
    <scope>NUCLEOTIDE SEQUENCE [LARGE SCALE GENOMIC DNA]</scope>
    <source>
        <strain evidence="2 3">DSM 44189</strain>
    </source>
</reference>
<dbReference type="EMBL" id="WBMO01000001">
    <property type="protein sequence ID" value="MDV2474637.1"/>
    <property type="molecule type" value="Genomic_DNA"/>
</dbReference>
<evidence type="ECO:0000313" key="3">
    <source>
        <dbReference type="Proteomes" id="UP001275440"/>
    </source>
</evidence>
<name>A0ABU3WLJ4_9NOCA</name>
<evidence type="ECO:0000313" key="2">
    <source>
        <dbReference type="EMBL" id="MDV2474637.1"/>
    </source>
</evidence>
<dbReference type="Proteomes" id="UP001275440">
    <property type="component" value="Unassembled WGS sequence"/>
</dbReference>
<sequence>MTGSERSETYVRYEASRGFAKLTLDSPHNRNALSARMLDELHRGLDAAASDPGVRAVVLTHTGGTFCAGADLGEASGNPSEAAAQRTREMTALLRAILELPKPVVGTIDGHVRAGGMGLVGACDIVVAGPRSTFALTEAKLGLAASIVSLTVLPRLSQRAAGRYFLTGERFGPEEAVGIGLVTMETDDPAATVHELLAELAECSPQGLAESKRLTTMRVLADFDRYGDELAAQSARLFGSDEAIEGMTAFLQRRPASWTRM</sequence>
<dbReference type="PANTHER" id="PTHR42964:SF1">
    <property type="entry name" value="POLYKETIDE BIOSYNTHESIS ENOYL-COA HYDRATASE PKSH-RELATED"/>
    <property type="match status" value="1"/>
</dbReference>
<dbReference type="Gene3D" id="3.90.226.10">
    <property type="entry name" value="2-enoyl-CoA Hydratase, Chain A, domain 1"/>
    <property type="match status" value="1"/>
</dbReference>
<dbReference type="NCBIfam" id="NF005879">
    <property type="entry name" value="PRK07827.1"/>
    <property type="match status" value="1"/>
</dbReference>
<comment type="caution">
    <text evidence="2">The sequence shown here is derived from an EMBL/GenBank/DDBJ whole genome shotgun (WGS) entry which is preliminary data.</text>
</comment>
<dbReference type="InterPro" id="IPR029045">
    <property type="entry name" value="ClpP/crotonase-like_dom_sf"/>
</dbReference>
<dbReference type="PANTHER" id="PTHR42964">
    <property type="entry name" value="ENOYL-COA HYDRATASE"/>
    <property type="match status" value="1"/>
</dbReference>
<dbReference type="Pfam" id="PF00378">
    <property type="entry name" value="ECH_1"/>
    <property type="match status" value="1"/>
</dbReference>
<dbReference type="RefSeq" id="WP_072814046.1">
    <property type="nucleotide sequence ID" value="NZ_JAHWLX010000043.1"/>
</dbReference>
<accession>A0ABU3WLJ4</accession>
<proteinExistence type="inferred from homology"/>
<comment type="similarity">
    <text evidence="1">Belongs to the enoyl-CoA hydratase/isomerase family.</text>
</comment>
<dbReference type="InterPro" id="IPR051683">
    <property type="entry name" value="Enoyl-CoA_Hydratase/Isomerase"/>
</dbReference>
<dbReference type="InterPro" id="IPR014748">
    <property type="entry name" value="Enoyl-CoA_hydra_C"/>
</dbReference>
<gene>
    <name evidence="2" type="ORF">F8M49_02935</name>
</gene>
<evidence type="ECO:0000256" key="1">
    <source>
        <dbReference type="ARBA" id="ARBA00005254"/>
    </source>
</evidence>